<protein>
    <submittedName>
        <fullName evidence="2">Uncharacterized protein</fullName>
    </submittedName>
</protein>
<evidence type="ECO:0000256" key="1">
    <source>
        <dbReference type="SAM" id="Phobius"/>
    </source>
</evidence>
<organism evidence="2 3">
    <name type="scientific">Exiguobacterium aurantiacum</name>
    <dbReference type="NCBI Taxonomy" id="33987"/>
    <lineage>
        <taxon>Bacteria</taxon>
        <taxon>Bacillati</taxon>
        <taxon>Bacillota</taxon>
        <taxon>Bacilli</taxon>
        <taxon>Bacillales</taxon>
        <taxon>Bacillales Family XII. Incertae Sedis</taxon>
        <taxon>Exiguobacterium</taxon>
    </lineage>
</organism>
<dbReference type="RefSeq" id="WP_029336054.1">
    <property type="nucleotide sequence ID" value="NZ_UGGP01000001.1"/>
</dbReference>
<gene>
    <name evidence="2" type="ORF">NCTC13163_02559</name>
</gene>
<accession>A0A377FWL7</accession>
<keyword evidence="1" id="KW-1133">Transmembrane helix</keyword>
<dbReference type="AlphaFoldDB" id="A0A377FWL7"/>
<evidence type="ECO:0000313" key="3">
    <source>
        <dbReference type="Proteomes" id="UP000254060"/>
    </source>
</evidence>
<keyword evidence="1" id="KW-0812">Transmembrane</keyword>
<dbReference type="STRING" id="1397694.GCA_000702585_03043"/>
<dbReference type="OrthoDB" id="2356428at2"/>
<dbReference type="Proteomes" id="UP000254060">
    <property type="component" value="Unassembled WGS sequence"/>
</dbReference>
<feature type="transmembrane region" description="Helical" evidence="1">
    <location>
        <begin position="70"/>
        <end position="94"/>
    </location>
</feature>
<name>A0A377FWL7_9BACL</name>
<feature type="transmembrane region" description="Helical" evidence="1">
    <location>
        <begin position="6"/>
        <end position="26"/>
    </location>
</feature>
<feature type="transmembrane region" description="Helical" evidence="1">
    <location>
        <begin position="38"/>
        <end position="58"/>
    </location>
</feature>
<sequence>MFVYIPIDGLFYIGLALIALISYPIAHLVMRIGKTVNGAFYALVAVSLGLFFWLVIWFDEAARQRDMGTIPVVFNFAFAVLLYATFVALSYFVLRAVYRRTQVNR</sequence>
<reference evidence="2 3" key="1">
    <citation type="submission" date="2018-06" db="EMBL/GenBank/DDBJ databases">
        <authorList>
            <consortium name="Pathogen Informatics"/>
            <person name="Doyle S."/>
        </authorList>
    </citation>
    <scope>NUCLEOTIDE SEQUENCE [LARGE SCALE GENOMIC DNA]</scope>
    <source>
        <strain evidence="2 3">NCTC13163</strain>
    </source>
</reference>
<evidence type="ECO:0000313" key="2">
    <source>
        <dbReference type="EMBL" id="STO09158.1"/>
    </source>
</evidence>
<keyword evidence="1" id="KW-0472">Membrane</keyword>
<dbReference type="EMBL" id="UGGP01000001">
    <property type="protein sequence ID" value="STO09158.1"/>
    <property type="molecule type" value="Genomic_DNA"/>
</dbReference>
<proteinExistence type="predicted"/>